<dbReference type="EMBL" id="WXYQ01000001">
    <property type="protein sequence ID" value="NBG94618.1"/>
    <property type="molecule type" value="Genomic_DNA"/>
</dbReference>
<accession>A0A845Q8M8</accession>
<name>A0A845Q8M8_9HYPH</name>
<dbReference type="PANTHER" id="PTHR43355">
    <property type="entry name" value="FLAVIN REDUCTASE (NADPH)"/>
    <property type="match status" value="1"/>
</dbReference>
<dbReference type="OrthoDB" id="7352421at2"/>
<dbReference type="RefSeq" id="WP_160586686.1">
    <property type="nucleotide sequence ID" value="NZ_BMHN01000001.1"/>
</dbReference>
<dbReference type="SUPFAM" id="SSF51735">
    <property type="entry name" value="NAD(P)-binding Rossmann-fold domains"/>
    <property type="match status" value="1"/>
</dbReference>
<dbReference type="Pfam" id="PF13460">
    <property type="entry name" value="NAD_binding_10"/>
    <property type="match status" value="1"/>
</dbReference>
<dbReference type="Proteomes" id="UP000470384">
    <property type="component" value="Unassembled WGS sequence"/>
</dbReference>
<dbReference type="AlphaFoldDB" id="A0A845Q8M8"/>
<gene>
    <name evidence="2" type="ORF">GTQ45_02615</name>
</gene>
<evidence type="ECO:0000313" key="3">
    <source>
        <dbReference type="Proteomes" id="UP000470384"/>
    </source>
</evidence>
<keyword evidence="3" id="KW-1185">Reference proteome</keyword>
<dbReference type="InterPro" id="IPR051606">
    <property type="entry name" value="Polyketide_Oxido-like"/>
</dbReference>
<evidence type="ECO:0000313" key="2">
    <source>
        <dbReference type="EMBL" id="NBG94618.1"/>
    </source>
</evidence>
<dbReference type="GeneID" id="300653606"/>
<dbReference type="Gene3D" id="3.40.50.720">
    <property type="entry name" value="NAD(P)-binding Rossmann-like Domain"/>
    <property type="match status" value="1"/>
</dbReference>
<organism evidence="2 3">
    <name type="scientific">Pyruvatibacter mobilis</name>
    <dbReference type="NCBI Taxonomy" id="1712261"/>
    <lineage>
        <taxon>Bacteria</taxon>
        <taxon>Pseudomonadati</taxon>
        <taxon>Pseudomonadota</taxon>
        <taxon>Alphaproteobacteria</taxon>
        <taxon>Hyphomicrobiales</taxon>
        <taxon>Parvibaculaceae</taxon>
        <taxon>Pyruvatibacter</taxon>
    </lineage>
</organism>
<reference evidence="2 3" key="1">
    <citation type="journal article" date="2016" name="Int. J. Syst. Evol. Microbiol.">
        <title>Pyruvatibacter mobilis gen. nov., sp. nov., a marine bacterium from the culture broth of Picochlorum sp. 122.</title>
        <authorList>
            <person name="Wang G."/>
            <person name="Tang M."/>
            <person name="Wu H."/>
            <person name="Dai S."/>
            <person name="Li T."/>
            <person name="Chen C."/>
            <person name="He H."/>
            <person name="Fan J."/>
            <person name="Xiang W."/>
            <person name="Li X."/>
        </authorList>
    </citation>
    <scope>NUCLEOTIDE SEQUENCE [LARGE SCALE GENOMIC DNA]</scope>
    <source>
        <strain evidence="2 3">GYP-11</strain>
    </source>
</reference>
<comment type="caution">
    <text evidence="2">The sequence shown here is derived from an EMBL/GenBank/DDBJ whole genome shotgun (WGS) entry which is preliminary data.</text>
</comment>
<feature type="domain" description="NAD(P)-binding" evidence="1">
    <location>
        <begin position="7"/>
        <end position="197"/>
    </location>
</feature>
<dbReference type="PANTHER" id="PTHR43355:SF2">
    <property type="entry name" value="FLAVIN REDUCTASE (NADPH)"/>
    <property type="match status" value="1"/>
</dbReference>
<dbReference type="InterPro" id="IPR036291">
    <property type="entry name" value="NAD(P)-bd_dom_sf"/>
</dbReference>
<proteinExistence type="predicted"/>
<protein>
    <submittedName>
        <fullName evidence="2">NAD(P)H-binding protein</fullName>
    </submittedName>
</protein>
<dbReference type="GO" id="GO:0016646">
    <property type="term" value="F:oxidoreductase activity, acting on the CH-NH group of donors, NAD or NADP as acceptor"/>
    <property type="evidence" value="ECO:0007669"/>
    <property type="project" value="TreeGrafter"/>
</dbReference>
<dbReference type="InterPro" id="IPR016040">
    <property type="entry name" value="NAD(P)-bd_dom"/>
</dbReference>
<evidence type="ECO:0000259" key="1">
    <source>
        <dbReference type="Pfam" id="PF13460"/>
    </source>
</evidence>
<sequence>MKITLFGATGMIGGSAMREALSRGHEVTVALRDRGKASLLPDGVQVAEADAASVDDVARVAAGQDLVISATRPPEGHERLLVVMAQALLRGTCRAGSRLLLVGGAGSLRVPSSGLLVIEDEAYLPRQYRPIAQACSDQLAVCQADRHTPWAYASPPALIAPGDRTGAYRLGEDDLVVDEAGVSRISAEDFAVALLDEAEQPRHLHRRFTAAY</sequence>